<dbReference type="CDD" id="cd04301">
    <property type="entry name" value="NAT_SF"/>
    <property type="match status" value="1"/>
</dbReference>
<dbReference type="PANTHER" id="PTHR43877">
    <property type="entry name" value="AMINOALKYLPHOSPHONATE N-ACETYLTRANSFERASE-RELATED-RELATED"/>
    <property type="match status" value="1"/>
</dbReference>
<keyword evidence="1" id="KW-0808">Transferase</keyword>
<dbReference type="InterPro" id="IPR000182">
    <property type="entry name" value="GNAT_dom"/>
</dbReference>
<dbReference type="STRING" id="648782.SAMN04488554_0765"/>
<dbReference type="Pfam" id="PF13508">
    <property type="entry name" value="Acetyltransf_7"/>
    <property type="match status" value="1"/>
</dbReference>
<protein>
    <submittedName>
        <fullName evidence="4">Ribosomal protein S18 acetylase RimI</fullName>
    </submittedName>
</protein>
<dbReference type="InterPro" id="IPR016181">
    <property type="entry name" value="Acyl_CoA_acyltransferase"/>
</dbReference>
<feature type="domain" description="N-acetyltransferase" evidence="3">
    <location>
        <begin position="6"/>
        <end position="163"/>
    </location>
</feature>
<proteinExistence type="predicted"/>
<organism evidence="4 5">
    <name type="scientific">Ruania alba</name>
    <dbReference type="NCBI Taxonomy" id="648782"/>
    <lineage>
        <taxon>Bacteria</taxon>
        <taxon>Bacillati</taxon>
        <taxon>Actinomycetota</taxon>
        <taxon>Actinomycetes</taxon>
        <taxon>Micrococcales</taxon>
        <taxon>Ruaniaceae</taxon>
        <taxon>Ruania</taxon>
    </lineage>
</organism>
<sequence>MLGRMVQVRDAVGEDVPAICAFGEAHIPPHYTPLIGAEAAHTQVRTWWSPEHVRDAVARRTIVVAEEAGAVVGVAQCGRYGADTVIYKLYVHPDLRGRGIGPDLVAALEARLPDGTGRLWIEHFAANTRAAAFYDREGFVVDHVDEDPSAIPALAVVWRVRPVRKNPGAPSVAPHITRRS</sequence>
<evidence type="ECO:0000313" key="5">
    <source>
        <dbReference type="Proteomes" id="UP000199220"/>
    </source>
</evidence>
<dbReference type="Proteomes" id="UP000199220">
    <property type="component" value="Unassembled WGS sequence"/>
</dbReference>
<name>A0A1H5DR45_9MICO</name>
<dbReference type="GO" id="GO:0016747">
    <property type="term" value="F:acyltransferase activity, transferring groups other than amino-acyl groups"/>
    <property type="evidence" value="ECO:0007669"/>
    <property type="project" value="InterPro"/>
</dbReference>
<keyword evidence="4" id="KW-0689">Ribosomal protein</keyword>
<keyword evidence="4" id="KW-0687">Ribonucleoprotein</keyword>
<gene>
    <name evidence="4" type="ORF">SAMN04488554_0765</name>
</gene>
<dbReference type="EMBL" id="FNTX01000001">
    <property type="protein sequence ID" value="SED81331.1"/>
    <property type="molecule type" value="Genomic_DNA"/>
</dbReference>
<keyword evidence="2" id="KW-0012">Acyltransferase</keyword>
<keyword evidence="5" id="KW-1185">Reference proteome</keyword>
<dbReference type="PANTHER" id="PTHR43877:SF1">
    <property type="entry name" value="ACETYLTRANSFERASE"/>
    <property type="match status" value="1"/>
</dbReference>
<dbReference type="Gene3D" id="3.40.630.30">
    <property type="match status" value="1"/>
</dbReference>
<dbReference type="InterPro" id="IPR050832">
    <property type="entry name" value="Bact_Acetyltransf"/>
</dbReference>
<accession>A0A1H5DR45</accession>
<evidence type="ECO:0000256" key="1">
    <source>
        <dbReference type="ARBA" id="ARBA00022679"/>
    </source>
</evidence>
<evidence type="ECO:0000256" key="2">
    <source>
        <dbReference type="ARBA" id="ARBA00023315"/>
    </source>
</evidence>
<reference evidence="5" key="1">
    <citation type="submission" date="2016-10" db="EMBL/GenBank/DDBJ databases">
        <authorList>
            <person name="Varghese N."/>
            <person name="Submissions S."/>
        </authorList>
    </citation>
    <scope>NUCLEOTIDE SEQUENCE [LARGE SCALE GENOMIC DNA]</scope>
    <source>
        <strain evidence="5">DSM 21368</strain>
    </source>
</reference>
<evidence type="ECO:0000259" key="3">
    <source>
        <dbReference type="PROSITE" id="PS51186"/>
    </source>
</evidence>
<dbReference type="GO" id="GO:0005840">
    <property type="term" value="C:ribosome"/>
    <property type="evidence" value="ECO:0007669"/>
    <property type="project" value="UniProtKB-KW"/>
</dbReference>
<evidence type="ECO:0000313" key="4">
    <source>
        <dbReference type="EMBL" id="SED81331.1"/>
    </source>
</evidence>
<dbReference type="PROSITE" id="PS51186">
    <property type="entry name" value="GNAT"/>
    <property type="match status" value="1"/>
</dbReference>
<dbReference type="SUPFAM" id="SSF55729">
    <property type="entry name" value="Acyl-CoA N-acyltransferases (Nat)"/>
    <property type="match status" value="1"/>
</dbReference>
<dbReference type="AlphaFoldDB" id="A0A1H5DR45"/>